<dbReference type="PANTHER" id="PTHR44591:SF19">
    <property type="entry name" value="TWO-COMPONENT RESPONSE REGULATOR-RELATED"/>
    <property type="match status" value="1"/>
</dbReference>
<feature type="modified residue" description="4-aspartylphosphate" evidence="2">
    <location>
        <position position="199"/>
    </location>
</feature>
<keyword evidence="5" id="KW-1185">Reference proteome</keyword>
<name>A0ABM5ZZQ7_9GAMM</name>
<feature type="domain" description="Response regulatory" evidence="3">
    <location>
        <begin position="5"/>
        <end position="119"/>
    </location>
</feature>
<evidence type="ECO:0000313" key="4">
    <source>
        <dbReference type="EMBL" id="AMT97616.1"/>
    </source>
</evidence>
<dbReference type="CDD" id="cd17569">
    <property type="entry name" value="REC_HupR-like"/>
    <property type="match status" value="1"/>
</dbReference>
<dbReference type="PROSITE" id="PS50110">
    <property type="entry name" value="RESPONSE_REGULATORY"/>
    <property type="match status" value="2"/>
</dbReference>
<feature type="modified residue" description="4-aspartylphosphate" evidence="2">
    <location>
        <position position="53"/>
    </location>
</feature>
<dbReference type="RefSeq" id="WP_062845159.1">
    <property type="nucleotide sequence ID" value="NZ_CP014945.1"/>
</dbReference>
<evidence type="ECO:0000313" key="5">
    <source>
        <dbReference type="Proteomes" id="UP000076104"/>
    </source>
</evidence>
<dbReference type="PANTHER" id="PTHR44591">
    <property type="entry name" value="STRESS RESPONSE REGULATOR PROTEIN 1"/>
    <property type="match status" value="1"/>
</dbReference>
<gene>
    <name evidence="4" type="ORF">A3K91_2030</name>
</gene>
<reference evidence="4 5" key="1">
    <citation type="submission" date="2016-03" db="EMBL/GenBank/DDBJ databases">
        <title>Genome sequencing of Psychrobacter alimentarius PAMC 27889.</title>
        <authorList>
            <person name="Lee J."/>
            <person name="Kim O.-S."/>
        </authorList>
    </citation>
    <scope>NUCLEOTIDE SEQUENCE [LARGE SCALE GENOMIC DNA]</scope>
    <source>
        <strain evidence="4 5">PAMC 27889</strain>
    </source>
</reference>
<dbReference type="GeneID" id="33059643"/>
<evidence type="ECO:0000256" key="2">
    <source>
        <dbReference type="PROSITE-ProRule" id="PRU00169"/>
    </source>
</evidence>
<dbReference type="InterPro" id="IPR011006">
    <property type="entry name" value="CheY-like_superfamily"/>
</dbReference>
<protein>
    <submittedName>
        <fullName evidence="4">Two-component response regulator</fullName>
    </submittedName>
</protein>
<dbReference type="SMART" id="SM00448">
    <property type="entry name" value="REC"/>
    <property type="match status" value="1"/>
</dbReference>
<feature type="domain" description="Response regulatory" evidence="3">
    <location>
        <begin position="151"/>
        <end position="265"/>
    </location>
</feature>
<keyword evidence="1 2" id="KW-0597">Phosphoprotein</keyword>
<organism evidence="4 5">
    <name type="scientific">Psychrobacter alimentarius</name>
    <dbReference type="NCBI Taxonomy" id="261164"/>
    <lineage>
        <taxon>Bacteria</taxon>
        <taxon>Pseudomonadati</taxon>
        <taxon>Pseudomonadota</taxon>
        <taxon>Gammaproteobacteria</taxon>
        <taxon>Moraxellales</taxon>
        <taxon>Moraxellaceae</taxon>
        <taxon>Psychrobacter</taxon>
    </lineage>
</organism>
<dbReference type="InterPro" id="IPR001789">
    <property type="entry name" value="Sig_transdc_resp-reg_receiver"/>
</dbReference>
<proteinExistence type="predicted"/>
<dbReference type="Gene3D" id="3.40.50.2300">
    <property type="match status" value="2"/>
</dbReference>
<dbReference type="InterPro" id="IPR050595">
    <property type="entry name" value="Bact_response_regulator"/>
</dbReference>
<accession>A0ABM5ZZQ7</accession>
<evidence type="ECO:0000256" key="1">
    <source>
        <dbReference type="ARBA" id="ARBA00022553"/>
    </source>
</evidence>
<dbReference type="Proteomes" id="UP000076104">
    <property type="component" value="Chromosome"/>
</dbReference>
<evidence type="ECO:0000259" key="3">
    <source>
        <dbReference type="PROSITE" id="PS50110"/>
    </source>
</evidence>
<dbReference type="EMBL" id="CP014945">
    <property type="protein sequence ID" value="AMT97616.1"/>
    <property type="molecule type" value="Genomic_DNA"/>
</dbReference>
<sequence length="313" mass="36280">MQKPKIAFIDDEPRILRSLKMHFRQSHDVFITTDANELMQYVNEHEVQVVISDQRMPDKQGTEVLREVKEASPNTIRILLTGYADLNAVIDSVNEGEIYRYITKPWQNDELKKVVNKATEIAQQTQDILQEPSQADDIQHSAAYSSNTKRNILVLDDNEDIYQQMKQHFKHTYSVSWASNLEQAAKLLQKKSFGVTITDATLNGENITPIVYALKNIQPDLMVLMLTEFKDAHMVIDLINKGQVYRCLPRPTNFTMMSISLDRAFDHHEKLVKQPILATRHHVEEVTESEAFSFSDRLKGFFNKFRGWRISRQ</sequence>
<dbReference type="SUPFAM" id="SSF52172">
    <property type="entry name" value="CheY-like"/>
    <property type="match status" value="2"/>
</dbReference>
<dbReference type="Pfam" id="PF00072">
    <property type="entry name" value="Response_reg"/>
    <property type="match status" value="2"/>
</dbReference>